<dbReference type="SUPFAM" id="SSF49464">
    <property type="entry name" value="Carboxypeptidase regulatory domain-like"/>
    <property type="match status" value="1"/>
</dbReference>
<dbReference type="Proteomes" id="UP001500454">
    <property type="component" value="Unassembled WGS sequence"/>
</dbReference>
<dbReference type="Pfam" id="PF14905">
    <property type="entry name" value="OMP_b-brl_3"/>
    <property type="match status" value="1"/>
</dbReference>
<dbReference type="Pfam" id="PF07715">
    <property type="entry name" value="Plug"/>
    <property type="match status" value="1"/>
</dbReference>
<dbReference type="Gene3D" id="2.40.170.20">
    <property type="entry name" value="TonB-dependent receptor, beta-barrel domain"/>
    <property type="match status" value="1"/>
</dbReference>
<dbReference type="InterPro" id="IPR012910">
    <property type="entry name" value="Plug_dom"/>
</dbReference>
<evidence type="ECO:0000256" key="3">
    <source>
        <dbReference type="ARBA" id="ARBA00022452"/>
    </source>
</evidence>
<feature type="region of interest" description="Disordered" evidence="8">
    <location>
        <begin position="818"/>
        <end position="839"/>
    </location>
</feature>
<dbReference type="PROSITE" id="PS52016">
    <property type="entry name" value="TONB_DEPENDENT_REC_3"/>
    <property type="match status" value="1"/>
</dbReference>
<feature type="domain" description="TonB-dependent receptor plug" evidence="9">
    <location>
        <begin position="155"/>
        <end position="238"/>
    </location>
</feature>
<dbReference type="EMBL" id="BAABHA010000015">
    <property type="protein sequence ID" value="GAA4390884.1"/>
    <property type="molecule type" value="Genomic_DNA"/>
</dbReference>
<dbReference type="InterPro" id="IPR041700">
    <property type="entry name" value="OMP_b-brl_3"/>
</dbReference>
<evidence type="ECO:0000259" key="9">
    <source>
        <dbReference type="Pfam" id="PF07715"/>
    </source>
</evidence>
<comment type="subcellular location">
    <subcellularLocation>
        <location evidence="1 7">Cell outer membrane</location>
        <topology evidence="1 7">Multi-pass membrane protein</topology>
    </subcellularLocation>
</comment>
<evidence type="ECO:0000256" key="5">
    <source>
        <dbReference type="ARBA" id="ARBA00023136"/>
    </source>
</evidence>
<dbReference type="InterPro" id="IPR039426">
    <property type="entry name" value="TonB-dep_rcpt-like"/>
</dbReference>
<evidence type="ECO:0000256" key="4">
    <source>
        <dbReference type="ARBA" id="ARBA00022692"/>
    </source>
</evidence>
<name>A0ABP8JHD0_9BACT</name>
<dbReference type="SUPFAM" id="SSF56935">
    <property type="entry name" value="Porins"/>
    <property type="match status" value="1"/>
</dbReference>
<gene>
    <name evidence="11" type="ORF">GCM10023186_39550</name>
</gene>
<keyword evidence="4 7" id="KW-0812">Transmembrane</keyword>
<evidence type="ECO:0000256" key="6">
    <source>
        <dbReference type="ARBA" id="ARBA00023237"/>
    </source>
</evidence>
<reference evidence="12" key="1">
    <citation type="journal article" date="2019" name="Int. J. Syst. Evol. Microbiol.">
        <title>The Global Catalogue of Microorganisms (GCM) 10K type strain sequencing project: providing services to taxonomists for standard genome sequencing and annotation.</title>
        <authorList>
            <consortium name="The Broad Institute Genomics Platform"/>
            <consortium name="The Broad Institute Genome Sequencing Center for Infectious Disease"/>
            <person name="Wu L."/>
            <person name="Ma J."/>
        </authorList>
    </citation>
    <scope>NUCLEOTIDE SEQUENCE [LARGE SCALE GENOMIC DNA]</scope>
    <source>
        <strain evidence="12">JCM 17924</strain>
    </source>
</reference>
<keyword evidence="3 7" id="KW-1134">Transmembrane beta strand</keyword>
<sequence>MRLFYPLLLLRLRATVLLFFVLSTAVAQTLPISKGTGRLTGTVVHATTGKAVEYANVGLLETASGKLINGGSCDEKGQFVLGNIGAGSYKLNVSFVGYQPKTVEGVVFATADASVTLGNIALTPIAQQLGEVKVVGERELIENKVDRIVYNADKDISNAGGTASDVLQKVPLLSVDLNGNLQLRGSGNIRVLVNNKPSTILANNLADALRQIPADQIKSVEVITSPSAKYDAEGTAGIVNINLKKNSLEGMNGSVNAAGGNRGGFLNGSLNSKRGKVGLNTNVGTNVFYNVARSQSDRTEFLSDTTQSQLGQSGDFTNLGGGAFAQVGLDYDLTPKDVFNLSARGNLFGYTNDRFQGTSYQIFRPQNTGERLLFQDVFGRDIITKQRDNNLDLNFGYTRTLPKPRQELSVLALYSINQGNTDYTLTQRRAEVRDYLENSFNDSRNQELTFQTDYVHPLDSTTTLETGLKSILRRVDSNYLIEADSLDGRGFVPVPARSNAFRYDQFVYAGYASYGFSVGKSLTFKAGSRLEHTRINGDFRTEGVSLQTDFTNLAPNLQAAWDVNKDHKLKLSYTRRVQRPSIFYLNPYINLSDRRNISSGNPRIDPELTDAYELGYNTFIKKSSVTFSAYWRQTNNAIESISRLVPSNELLPTTDTTRVLYTTYQNLARNSTYGLSAFGSTKLTPKWNLSGNVNFYYRQVSSAALGLTNGGGMFNMNLNSQWTFDKGWSAQFNGFFNSRRIELQGRSSGYRTYNLAVKKELFDKKASITASVINPFNRTLVFRNNLASERFDYQNNSYFYNRQFRVSFNYRFGKLDAGPARPKKSIRNDDQKSGDGGNG</sequence>
<dbReference type="Gene3D" id="2.60.40.1120">
    <property type="entry name" value="Carboxypeptidase-like, regulatory domain"/>
    <property type="match status" value="1"/>
</dbReference>
<evidence type="ECO:0000256" key="1">
    <source>
        <dbReference type="ARBA" id="ARBA00004571"/>
    </source>
</evidence>
<organism evidence="11 12">
    <name type="scientific">Hymenobacter koreensis</name>
    <dbReference type="NCBI Taxonomy" id="1084523"/>
    <lineage>
        <taxon>Bacteria</taxon>
        <taxon>Pseudomonadati</taxon>
        <taxon>Bacteroidota</taxon>
        <taxon>Cytophagia</taxon>
        <taxon>Cytophagales</taxon>
        <taxon>Hymenobacteraceae</taxon>
        <taxon>Hymenobacter</taxon>
    </lineage>
</organism>
<dbReference type="InterPro" id="IPR036942">
    <property type="entry name" value="Beta-barrel_TonB_sf"/>
</dbReference>
<feature type="domain" description="Outer membrane protein beta-barrel" evidence="10">
    <location>
        <begin position="400"/>
        <end position="810"/>
    </location>
</feature>
<dbReference type="PANTHER" id="PTHR40980">
    <property type="entry name" value="PLUG DOMAIN-CONTAINING PROTEIN"/>
    <property type="match status" value="1"/>
</dbReference>
<dbReference type="InterPro" id="IPR037066">
    <property type="entry name" value="Plug_dom_sf"/>
</dbReference>
<evidence type="ECO:0000256" key="2">
    <source>
        <dbReference type="ARBA" id="ARBA00022448"/>
    </source>
</evidence>
<dbReference type="Gene3D" id="2.170.130.10">
    <property type="entry name" value="TonB-dependent receptor, plug domain"/>
    <property type="match status" value="1"/>
</dbReference>
<comment type="similarity">
    <text evidence="7">Belongs to the TonB-dependent receptor family.</text>
</comment>
<dbReference type="PANTHER" id="PTHR40980:SF4">
    <property type="entry name" value="TONB-DEPENDENT RECEPTOR-LIKE BETA-BARREL DOMAIN-CONTAINING PROTEIN"/>
    <property type="match status" value="1"/>
</dbReference>
<keyword evidence="12" id="KW-1185">Reference proteome</keyword>
<keyword evidence="2 7" id="KW-0813">Transport</keyword>
<evidence type="ECO:0000313" key="11">
    <source>
        <dbReference type="EMBL" id="GAA4390884.1"/>
    </source>
</evidence>
<keyword evidence="6 7" id="KW-0998">Cell outer membrane</keyword>
<protein>
    <submittedName>
        <fullName evidence="11">Outer membrane beta-barrel family protein</fullName>
    </submittedName>
</protein>
<dbReference type="Pfam" id="PF13620">
    <property type="entry name" value="CarboxypepD_reg"/>
    <property type="match status" value="1"/>
</dbReference>
<dbReference type="InterPro" id="IPR008969">
    <property type="entry name" value="CarboxyPept-like_regulatory"/>
</dbReference>
<evidence type="ECO:0000256" key="8">
    <source>
        <dbReference type="SAM" id="MobiDB-lite"/>
    </source>
</evidence>
<proteinExistence type="inferred from homology"/>
<dbReference type="RefSeq" id="WP_345227024.1">
    <property type="nucleotide sequence ID" value="NZ_BAABHA010000015.1"/>
</dbReference>
<evidence type="ECO:0000256" key="7">
    <source>
        <dbReference type="PROSITE-ProRule" id="PRU01360"/>
    </source>
</evidence>
<comment type="caution">
    <text evidence="11">The sequence shown here is derived from an EMBL/GenBank/DDBJ whole genome shotgun (WGS) entry which is preliminary data.</text>
</comment>
<evidence type="ECO:0000313" key="12">
    <source>
        <dbReference type="Proteomes" id="UP001500454"/>
    </source>
</evidence>
<keyword evidence="5 7" id="KW-0472">Membrane</keyword>
<accession>A0ABP8JHD0</accession>
<evidence type="ECO:0000259" key="10">
    <source>
        <dbReference type="Pfam" id="PF14905"/>
    </source>
</evidence>